<evidence type="ECO:0000313" key="3">
    <source>
        <dbReference type="Proteomes" id="UP000499080"/>
    </source>
</evidence>
<feature type="region of interest" description="Disordered" evidence="1">
    <location>
        <begin position="65"/>
        <end position="111"/>
    </location>
</feature>
<dbReference type="AlphaFoldDB" id="A0A4Y2GUF6"/>
<dbReference type="SUPFAM" id="SSF46785">
    <property type="entry name" value="Winged helix' DNA-binding domain"/>
    <property type="match status" value="1"/>
</dbReference>
<evidence type="ECO:0008006" key="4">
    <source>
        <dbReference type="Google" id="ProtNLM"/>
    </source>
</evidence>
<dbReference type="Proteomes" id="UP000499080">
    <property type="component" value="Unassembled WGS sequence"/>
</dbReference>
<dbReference type="EMBL" id="BGPR01001562">
    <property type="protein sequence ID" value="GBM56757.1"/>
    <property type="molecule type" value="Genomic_DNA"/>
</dbReference>
<evidence type="ECO:0000256" key="1">
    <source>
        <dbReference type="SAM" id="MobiDB-lite"/>
    </source>
</evidence>
<sequence length="111" mass="12363">MAISTAEKAKIRRWMLMAVTNGKGSSGVTIQHIKKFLDSKQGGLSSKAETKLILSRLLETGHLEKTDGKYVIKKSKKKTPDKETKRSKSPLKKPKSTTKNPSKLHKEMNAN</sequence>
<dbReference type="Gene3D" id="1.10.10.10">
    <property type="entry name" value="Winged helix-like DNA-binding domain superfamily/Winged helix DNA-binding domain"/>
    <property type="match status" value="1"/>
</dbReference>
<dbReference type="InterPro" id="IPR036390">
    <property type="entry name" value="WH_DNA-bd_sf"/>
</dbReference>
<organism evidence="2 3">
    <name type="scientific">Araneus ventricosus</name>
    <name type="common">Orbweaver spider</name>
    <name type="synonym">Epeira ventricosa</name>
    <dbReference type="NCBI Taxonomy" id="182803"/>
    <lineage>
        <taxon>Eukaryota</taxon>
        <taxon>Metazoa</taxon>
        <taxon>Ecdysozoa</taxon>
        <taxon>Arthropoda</taxon>
        <taxon>Chelicerata</taxon>
        <taxon>Arachnida</taxon>
        <taxon>Araneae</taxon>
        <taxon>Araneomorphae</taxon>
        <taxon>Entelegynae</taxon>
        <taxon>Araneoidea</taxon>
        <taxon>Araneidae</taxon>
        <taxon>Araneus</taxon>
    </lineage>
</organism>
<reference evidence="2 3" key="1">
    <citation type="journal article" date="2019" name="Sci. Rep.">
        <title>Orb-weaving spider Araneus ventricosus genome elucidates the spidroin gene catalogue.</title>
        <authorList>
            <person name="Kono N."/>
            <person name="Nakamura H."/>
            <person name="Ohtoshi R."/>
            <person name="Moran D.A.P."/>
            <person name="Shinohara A."/>
            <person name="Yoshida Y."/>
            <person name="Fujiwara M."/>
            <person name="Mori M."/>
            <person name="Tomita M."/>
            <person name="Arakawa K."/>
        </authorList>
    </citation>
    <scope>NUCLEOTIDE SEQUENCE [LARGE SCALE GENOMIC DNA]</scope>
</reference>
<name>A0A4Y2GUF6_ARAVE</name>
<evidence type="ECO:0000313" key="2">
    <source>
        <dbReference type="EMBL" id="GBM56757.1"/>
    </source>
</evidence>
<dbReference type="OrthoDB" id="6434402at2759"/>
<keyword evidence="3" id="KW-1185">Reference proteome</keyword>
<proteinExistence type="predicted"/>
<dbReference type="InterPro" id="IPR036388">
    <property type="entry name" value="WH-like_DNA-bd_sf"/>
</dbReference>
<protein>
    <recommendedName>
        <fullName evidence="4">H15 domain-containing protein</fullName>
    </recommendedName>
</protein>
<gene>
    <name evidence="2" type="ORF">AVEN_211092_1</name>
</gene>
<comment type="caution">
    <text evidence="2">The sequence shown here is derived from an EMBL/GenBank/DDBJ whole genome shotgun (WGS) entry which is preliminary data.</text>
</comment>
<accession>A0A4Y2GUF6</accession>
<feature type="compositionally biased region" description="Basic residues" evidence="1">
    <location>
        <begin position="87"/>
        <end position="96"/>
    </location>
</feature>